<proteinExistence type="predicted"/>
<reference evidence="1" key="1">
    <citation type="submission" date="2020-09" db="EMBL/GenBank/DDBJ databases">
        <title>Genome-Enabled Discovery of Anthraquinone Biosynthesis in Senna tora.</title>
        <authorList>
            <person name="Kang S.-H."/>
            <person name="Pandey R.P."/>
            <person name="Lee C.-M."/>
            <person name="Sim J.-S."/>
            <person name="Jeong J.-T."/>
            <person name="Choi B.-S."/>
            <person name="Jung M."/>
            <person name="Ginzburg D."/>
            <person name="Zhao K."/>
            <person name="Won S.Y."/>
            <person name="Oh T.-J."/>
            <person name="Yu Y."/>
            <person name="Kim N.-H."/>
            <person name="Lee O.R."/>
            <person name="Lee T.-H."/>
            <person name="Bashyal P."/>
            <person name="Kim T.-S."/>
            <person name="Lee W.-H."/>
            <person name="Kawkins C."/>
            <person name="Kim C.-K."/>
            <person name="Kim J.S."/>
            <person name="Ahn B.O."/>
            <person name="Rhee S.Y."/>
            <person name="Sohng J.K."/>
        </authorList>
    </citation>
    <scope>NUCLEOTIDE SEQUENCE</scope>
    <source>
        <tissue evidence="1">Leaf</tissue>
    </source>
</reference>
<sequence>MHELNLQTPSHPLFQMVVADWAVYRIFQRIKRKRKGYNGKLSNGRKVERLEDETKSNFIGFTVEYGSDTTGPPTPLPP</sequence>
<dbReference type="EMBL" id="JAAIUW010000013">
    <property type="protein sequence ID" value="KAF7801761.1"/>
    <property type="molecule type" value="Genomic_DNA"/>
</dbReference>
<accession>A0A834SET8</accession>
<protein>
    <submittedName>
        <fullName evidence="1">NAC domain-containing protein 83-like</fullName>
    </submittedName>
</protein>
<dbReference type="Proteomes" id="UP000634136">
    <property type="component" value="Unassembled WGS sequence"/>
</dbReference>
<name>A0A834SET8_9FABA</name>
<gene>
    <name evidence="1" type="ORF">G2W53_040872</name>
</gene>
<keyword evidence="2" id="KW-1185">Reference proteome</keyword>
<dbReference type="AlphaFoldDB" id="A0A834SET8"/>
<evidence type="ECO:0000313" key="2">
    <source>
        <dbReference type="Proteomes" id="UP000634136"/>
    </source>
</evidence>
<comment type="caution">
    <text evidence="1">The sequence shown here is derived from an EMBL/GenBank/DDBJ whole genome shotgun (WGS) entry which is preliminary data.</text>
</comment>
<organism evidence="1 2">
    <name type="scientific">Senna tora</name>
    <dbReference type="NCBI Taxonomy" id="362788"/>
    <lineage>
        <taxon>Eukaryota</taxon>
        <taxon>Viridiplantae</taxon>
        <taxon>Streptophyta</taxon>
        <taxon>Embryophyta</taxon>
        <taxon>Tracheophyta</taxon>
        <taxon>Spermatophyta</taxon>
        <taxon>Magnoliopsida</taxon>
        <taxon>eudicotyledons</taxon>
        <taxon>Gunneridae</taxon>
        <taxon>Pentapetalae</taxon>
        <taxon>rosids</taxon>
        <taxon>fabids</taxon>
        <taxon>Fabales</taxon>
        <taxon>Fabaceae</taxon>
        <taxon>Caesalpinioideae</taxon>
        <taxon>Cassia clade</taxon>
        <taxon>Senna</taxon>
    </lineage>
</organism>
<dbReference type="OrthoDB" id="676820at2759"/>
<evidence type="ECO:0000313" key="1">
    <source>
        <dbReference type="EMBL" id="KAF7801761.1"/>
    </source>
</evidence>